<proteinExistence type="predicted"/>
<dbReference type="EMBL" id="VDEP01000441">
    <property type="protein sequence ID" value="KAA1081651.1"/>
    <property type="molecule type" value="Genomic_DNA"/>
</dbReference>
<evidence type="ECO:0000313" key="2">
    <source>
        <dbReference type="EMBL" id="KAA1081651.1"/>
    </source>
</evidence>
<comment type="caution">
    <text evidence="2">The sequence shown here is derived from an EMBL/GenBank/DDBJ whole genome shotgun (WGS) entry which is preliminary data.</text>
</comment>
<keyword evidence="3" id="KW-1185">Reference proteome</keyword>
<name>A0A5B0MXE3_PUCGR</name>
<organism evidence="2 4">
    <name type="scientific">Puccinia graminis f. sp. tritici</name>
    <dbReference type="NCBI Taxonomy" id="56615"/>
    <lineage>
        <taxon>Eukaryota</taxon>
        <taxon>Fungi</taxon>
        <taxon>Dikarya</taxon>
        <taxon>Basidiomycota</taxon>
        <taxon>Pucciniomycotina</taxon>
        <taxon>Pucciniomycetes</taxon>
        <taxon>Pucciniales</taxon>
        <taxon>Pucciniaceae</taxon>
        <taxon>Puccinia</taxon>
    </lineage>
</organism>
<protein>
    <submittedName>
        <fullName evidence="2">Uncharacterized protein</fullName>
    </submittedName>
</protein>
<dbReference type="Proteomes" id="UP000325313">
    <property type="component" value="Unassembled WGS sequence"/>
</dbReference>
<gene>
    <name evidence="1" type="ORF">PGT21_002834</name>
    <name evidence="2" type="ORF">PGTUg99_026012</name>
</gene>
<reference evidence="3 4" key="1">
    <citation type="submission" date="2019-05" db="EMBL/GenBank/DDBJ databases">
        <title>Emergence of the Ug99 lineage of the wheat stem rust pathogen through somatic hybridization.</title>
        <authorList>
            <person name="Li F."/>
            <person name="Upadhyaya N.M."/>
            <person name="Sperschneider J."/>
            <person name="Matny O."/>
            <person name="Nguyen-Phuc H."/>
            <person name="Mago R."/>
            <person name="Raley C."/>
            <person name="Miller M.E."/>
            <person name="Silverstein K.A.T."/>
            <person name="Henningsen E."/>
            <person name="Hirsch C.D."/>
            <person name="Visser B."/>
            <person name="Pretorius Z.A."/>
            <person name="Steffenson B.J."/>
            <person name="Schwessinger B."/>
            <person name="Dodds P.N."/>
            <person name="Figueroa M."/>
        </authorList>
    </citation>
    <scope>NUCLEOTIDE SEQUENCE [LARGE SCALE GENOMIC DNA]</scope>
    <source>
        <strain evidence="1">21-0</strain>
        <strain evidence="2 4">Ug99</strain>
    </source>
</reference>
<evidence type="ECO:0000313" key="3">
    <source>
        <dbReference type="Proteomes" id="UP000324748"/>
    </source>
</evidence>
<evidence type="ECO:0000313" key="1">
    <source>
        <dbReference type="EMBL" id="KAA1068819.1"/>
    </source>
</evidence>
<dbReference type="AlphaFoldDB" id="A0A5B0MXE3"/>
<dbReference type="OrthoDB" id="10306778at2759"/>
<evidence type="ECO:0000313" key="4">
    <source>
        <dbReference type="Proteomes" id="UP000325313"/>
    </source>
</evidence>
<dbReference type="Proteomes" id="UP000324748">
    <property type="component" value="Unassembled WGS sequence"/>
</dbReference>
<accession>A0A5B0MXE3</accession>
<sequence>MQSQMQKYAMSRGSAPIVDWHSSSSYPTQLLQHAIPTRHQLLNTPYPLDTLFNTSPKKMEELLQFMDEDDDIIASLQTSIALIMKTQEKKKHGGSTPGRREIHWNRLEGHQQLYNDYFAEDAIYPDYLFRRCGILYGFPSNNFKNL</sequence>
<dbReference type="EMBL" id="VSWC01000183">
    <property type="protein sequence ID" value="KAA1068819.1"/>
    <property type="molecule type" value="Genomic_DNA"/>
</dbReference>